<protein>
    <recommendedName>
        <fullName evidence="1">F-box domain-containing protein</fullName>
    </recommendedName>
</protein>
<feature type="domain" description="F-box" evidence="1">
    <location>
        <begin position="93"/>
        <end position="130"/>
    </location>
</feature>
<dbReference type="OrthoDB" id="2979184at2759"/>
<accession>A0A369K0Y0</accession>
<dbReference type="InterPro" id="IPR001810">
    <property type="entry name" value="F-box_dom"/>
</dbReference>
<dbReference type="InterPro" id="IPR036047">
    <property type="entry name" value="F-box-like_dom_sf"/>
</dbReference>
<keyword evidence="3" id="KW-1185">Reference proteome</keyword>
<dbReference type="Proteomes" id="UP000076154">
    <property type="component" value="Unassembled WGS sequence"/>
</dbReference>
<organism evidence="2 3">
    <name type="scientific">Hypsizygus marmoreus</name>
    <name type="common">White beech mushroom</name>
    <name type="synonym">Agaricus marmoreus</name>
    <dbReference type="NCBI Taxonomy" id="39966"/>
    <lineage>
        <taxon>Eukaryota</taxon>
        <taxon>Fungi</taxon>
        <taxon>Dikarya</taxon>
        <taxon>Basidiomycota</taxon>
        <taxon>Agaricomycotina</taxon>
        <taxon>Agaricomycetes</taxon>
        <taxon>Agaricomycetidae</taxon>
        <taxon>Agaricales</taxon>
        <taxon>Tricholomatineae</taxon>
        <taxon>Lyophyllaceae</taxon>
        <taxon>Hypsizygus</taxon>
    </lineage>
</organism>
<evidence type="ECO:0000259" key="1">
    <source>
        <dbReference type="Pfam" id="PF00646"/>
    </source>
</evidence>
<gene>
    <name evidence="2" type="ORF">Hypma_001471</name>
</gene>
<proteinExistence type="predicted"/>
<evidence type="ECO:0000313" key="2">
    <source>
        <dbReference type="EMBL" id="RDB28271.1"/>
    </source>
</evidence>
<reference evidence="2" key="1">
    <citation type="submission" date="2018-04" db="EMBL/GenBank/DDBJ databases">
        <title>Whole genome sequencing of Hypsizygus marmoreus.</title>
        <authorList>
            <person name="Choi I.-G."/>
            <person name="Min B."/>
            <person name="Kim J.-G."/>
            <person name="Kim S."/>
            <person name="Oh Y.-L."/>
            <person name="Kong W.-S."/>
            <person name="Park H."/>
            <person name="Jeong J."/>
            <person name="Song E.-S."/>
        </authorList>
    </citation>
    <scope>NUCLEOTIDE SEQUENCE [LARGE SCALE GENOMIC DNA]</scope>
    <source>
        <strain evidence="2">51987-8</strain>
    </source>
</reference>
<dbReference type="InParanoid" id="A0A369K0Y0"/>
<dbReference type="SUPFAM" id="SSF81383">
    <property type="entry name" value="F-box domain"/>
    <property type="match status" value="1"/>
</dbReference>
<dbReference type="Gene3D" id="1.20.1280.50">
    <property type="match status" value="1"/>
</dbReference>
<comment type="caution">
    <text evidence="2">The sequence shown here is derived from an EMBL/GenBank/DDBJ whole genome shotgun (WGS) entry which is preliminary data.</text>
</comment>
<dbReference type="EMBL" id="LUEZ02000012">
    <property type="protein sequence ID" value="RDB28271.1"/>
    <property type="molecule type" value="Genomic_DNA"/>
</dbReference>
<evidence type="ECO:0000313" key="3">
    <source>
        <dbReference type="Proteomes" id="UP000076154"/>
    </source>
</evidence>
<dbReference type="AlphaFoldDB" id="A0A369K0Y0"/>
<sequence>MAFGPLHAAAFCGCCPSPRFPRLRGAPERPELSIFNLRELDPDVPHRSPAATTKIPRGAHIHFPIDLLPVDPSSTFGAQNHRMTDSDSFGSILVDDVLLRIFSFSDIRSVLLASQTNRRIYNLVFSKQVWLALLSDLHARNFVDLFPGQRLHDVSTDGLVDLAKRVALGPRSWLASHYSGPTLARKIVLNVNISADPDAHFWVTAVKMLSGGQFCLLSRAGTLECWDLVESKVIWIYQGNRSKPFWITQFAAEVVEQGRSVLIVLGVRVRGDIRQNSVEIISLNLRGGFFNTLALHQTPISTIDNAFSRVKICSDVAMIGLDYPQGTLLLRISTGTCTVLNMSQGYSVDLIPGHLIVMQMGISPTTYDIKFWSIQALLDSQSDGVTFIDAISPTAVLSLTDLSASRFRLSAHRSPLCAESSILWVHMAPITHGPYAVRKYSVSHSKSEQLSIHSISESFTETAHSIPDVDSISFAGYARSHSFEEHKDRIVCLSEGAERHVVDLPDPLQHVYFSPYSCAMAYPTRQNIVVDYYL</sequence>
<name>A0A369K0Y0_HYPMA</name>
<dbReference type="Pfam" id="PF00646">
    <property type="entry name" value="F-box"/>
    <property type="match status" value="1"/>
</dbReference>